<dbReference type="EC" id="1.7.1.-" evidence="4"/>
<gene>
    <name evidence="4" type="ORF">ACFSTF_11310</name>
</gene>
<name>A0ABW5PSJ8_9BACI</name>
<dbReference type="SUPFAM" id="SSF55469">
    <property type="entry name" value="FMN-dependent nitroreductase-like"/>
    <property type="match status" value="1"/>
</dbReference>
<comment type="caution">
    <text evidence="4">The sequence shown here is derived from an EMBL/GenBank/DDBJ whole genome shotgun (WGS) entry which is preliminary data.</text>
</comment>
<accession>A0ABW5PSJ8</accession>
<protein>
    <submittedName>
        <fullName evidence="4">Nitroreductase family protein</fullName>
        <ecNumber evidence="4">1.7.1.-</ecNumber>
    </submittedName>
</protein>
<comment type="similarity">
    <text evidence="1">Belongs to the nitroreductase family.</text>
</comment>
<proteinExistence type="inferred from homology"/>
<evidence type="ECO:0000256" key="1">
    <source>
        <dbReference type="ARBA" id="ARBA00007118"/>
    </source>
</evidence>
<evidence type="ECO:0000256" key="2">
    <source>
        <dbReference type="ARBA" id="ARBA00023002"/>
    </source>
</evidence>
<dbReference type="Proteomes" id="UP001597458">
    <property type="component" value="Unassembled WGS sequence"/>
</dbReference>
<organism evidence="4 5">
    <name type="scientific">Terrilactibacillus laevilacticus</name>
    <dbReference type="NCBI Taxonomy" id="1380157"/>
    <lineage>
        <taxon>Bacteria</taxon>
        <taxon>Bacillati</taxon>
        <taxon>Bacillota</taxon>
        <taxon>Bacilli</taxon>
        <taxon>Bacillales</taxon>
        <taxon>Bacillaceae</taxon>
        <taxon>Terrilactibacillus</taxon>
    </lineage>
</organism>
<dbReference type="PANTHER" id="PTHR43673">
    <property type="entry name" value="NAD(P)H NITROREDUCTASE YDGI-RELATED"/>
    <property type="match status" value="1"/>
</dbReference>
<evidence type="ECO:0000313" key="4">
    <source>
        <dbReference type="EMBL" id="MFD2617895.1"/>
    </source>
</evidence>
<dbReference type="GO" id="GO:0016491">
    <property type="term" value="F:oxidoreductase activity"/>
    <property type="evidence" value="ECO:0007669"/>
    <property type="project" value="UniProtKB-KW"/>
</dbReference>
<dbReference type="RefSeq" id="WP_141190377.1">
    <property type="nucleotide sequence ID" value="NZ_JBHUMR010000014.1"/>
</dbReference>
<dbReference type="InterPro" id="IPR029479">
    <property type="entry name" value="Nitroreductase"/>
</dbReference>
<sequence>MDFSKVMQERRSVKKYDQNVKMTKEKIEKIIEIASLSPSAWNLQQWHFLIVTDEDKKQLLQRCAWNQPKVSEASASIVVLGDLLAYERAGEVAEEWAQKSYVPSDGKKGLIDSIYNFYEDIQTQRDEAIRGASLAAMSLMLTAKDMGYATCPMIGFDPEAIRKEFSIPDRYVPALMITLGKGEETRERASRRSPKEIITYETF</sequence>
<dbReference type="Pfam" id="PF00881">
    <property type="entry name" value="Nitroreductase"/>
    <property type="match status" value="1"/>
</dbReference>
<keyword evidence="5" id="KW-1185">Reference proteome</keyword>
<dbReference type="CDD" id="cd02137">
    <property type="entry name" value="MhqN-like"/>
    <property type="match status" value="1"/>
</dbReference>
<dbReference type="EMBL" id="JBHUMR010000014">
    <property type="protein sequence ID" value="MFD2617895.1"/>
    <property type="molecule type" value="Genomic_DNA"/>
</dbReference>
<evidence type="ECO:0000259" key="3">
    <source>
        <dbReference type="Pfam" id="PF00881"/>
    </source>
</evidence>
<feature type="domain" description="Nitroreductase" evidence="3">
    <location>
        <begin position="8"/>
        <end position="181"/>
    </location>
</feature>
<reference evidence="5" key="1">
    <citation type="journal article" date="2019" name="Int. J. Syst. Evol. Microbiol.">
        <title>The Global Catalogue of Microorganisms (GCM) 10K type strain sequencing project: providing services to taxonomists for standard genome sequencing and annotation.</title>
        <authorList>
            <consortium name="The Broad Institute Genomics Platform"/>
            <consortium name="The Broad Institute Genome Sequencing Center for Infectious Disease"/>
            <person name="Wu L."/>
            <person name="Ma J."/>
        </authorList>
    </citation>
    <scope>NUCLEOTIDE SEQUENCE [LARGE SCALE GENOMIC DNA]</scope>
    <source>
        <strain evidence="5">TISTR 2241</strain>
    </source>
</reference>
<dbReference type="InterPro" id="IPR000415">
    <property type="entry name" value="Nitroreductase-like"/>
</dbReference>
<dbReference type="Gene3D" id="3.40.109.10">
    <property type="entry name" value="NADH Oxidase"/>
    <property type="match status" value="1"/>
</dbReference>
<keyword evidence="2 4" id="KW-0560">Oxidoreductase</keyword>
<evidence type="ECO:0000313" key="5">
    <source>
        <dbReference type="Proteomes" id="UP001597458"/>
    </source>
</evidence>
<dbReference type="PANTHER" id="PTHR43673:SF12">
    <property type="entry name" value="PROTEIN DRGA"/>
    <property type="match status" value="1"/>
</dbReference>